<accession>A0A4P9Y240</accession>
<feature type="region of interest" description="Disordered" evidence="4">
    <location>
        <begin position="686"/>
        <end position="743"/>
    </location>
</feature>
<dbReference type="EMBL" id="KZ988172">
    <property type="protein sequence ID" value="RKP12887.1"/>
    <property type="molecule type" value="Genomic_DNA"/>
</dbReference>
<dbReference type="InterPro" id="IPR016024">
    <property type="entry name" value="ARM-type_fold"/>
</dbReference>
<dbReference type="Gene3D" id="1.25.10.10">
    <property type="entry name" value="Leucine-rich Repeat Variant"/>
    <property type="match status" value="1"/>
</dbReference>
<feature type="compositionally biased region" description="Acidic residues" evidence="4">
    <location>
        <begin position="1120"/>
        <end position="1139"/>
    </location>
</feature>
<feature type="compositionally biased region" description="Low complexity" evidence="4">
    <location>
        <begin position="221"/>
        <end position="234"/>
    </location>
</feature>
<evidence type="ECO:0000256" key="4">
    <source>
        <dbReference type="SAM" id="MobiDB-lite"/>
    </source>
</evidence>
<proteinExistence type="predicted"/>
<dbReference type="SUPFAM" id="SSF48371">
    <property type="entry name" value="ARM repeat"/>
    <property type="match status" value="1"/>
</dbReference>
<evidence type="ECO:0000313" key="5">
    <source>
        <dbReference type="EMBL" id="RKP12887.1"/>
    </source>
</evidence>
<organism evidence="5 6">
    <name type="scientific">Piptocephalis cylindrospora</name>
    <dbReference type="NCBI Taxonomy" id="1907219"/>
    <lineage>
        <taxon>Eukaryota</taxon>
        <taxon>Fungi</taxon>
        <taxon>Fungi incertae sedis</taxon>
        <taxon>Zoopagomycota</taxon>
        <taxon>Zoopagomycotina</taxon>
        <taxon>Zoopagomycetes</taxon>
        <taxon>Zoopagales</taxon>
        <taxon>Piptocephalidaceae</taxon>
        <taxon>Piptocephalis</taxon>
    </lineage>
</organism>
<feature type="region of interest" description="Disordered" evidence="4">
    <location>
        <begin position="544"/>
        <end position="569"/>
    </location>
</feature>
<feature type="compositionally biased region" description="Acidic residues" evidence="4">
    <location>
        <begin position="158"/>
        <end position="195"/>
    </location>
</feature>
<feature type="compositionally biased region" description="Low complexity" evidence="4">
    <location>
        <begin position="44"/>
        <end position="56"/>
    </location>
</feature>
<feature type="compositionally biased region" description="Basic and acidic residues" evidence="4">
    <location>
        <begin position="88"/>
        <end position="99"/>
    </location>
</feature>
<dbReference type="EC" id="2.3.2.26" evidence="2"/>
<feature type="region of interest" description="Disordered" evidence="4">
    <location>
        <begin position="1"/>
        <end position="121"/>
    </location>
</feature>
<dbReference type="OrthoDB" id="423283at2759"/>
<protein>
    <recommendedName>
        <fullName evidence="2">HECT-type E3 ubiquitin transferase</fullName>
        <ecNumber evidence="2">2.3.2.26</ecNumber>
    </recommendedName>
</protein>
<keyword evidence="6" id="KW-1185">Reference proteome</keyword>
<dbReference type="PANTHER" id="PTHR45670:SF1">
    <property type="entry name" value="E3 UBIQUITIN-PROTEIN LIGASE HECTD1"/>
    <property type="match status" value="1"/>
</dbReference>
<feature type="compositionally biased region" description="Acidic residues" evidence="4">
    <location>
        <begin position="1055"/>
        <end position="1095"/>
    </location>
</feature>
<dbReference type="Proteomes" id="UP000267251">
    <property type="component" value="Unassembled WGS sequence"/>
</dbReference>
<sequence length="1223" mass="134715">MPLPSSKSSSSDQPRSPSPTSRPSPTPATPETSSLHYRRRRLRSSSPDSPSLSQGSDSDRHRRLRRRLLTHPEPAMPRSTRNSQSEGGTRRTGQDDREPSSGSTTPTTTTASSSSSIPASLPSEFINFINAISAYEEDDTEIEFRNDMHDMSDSMEHIDDDDDDEHEELDEDDDEEDDEGNSEEYDEENGDEEQEGALGLDHPRSSSSATSPLQPYHIHLSSPRGRMMSGGSVSRNSPQFKAFLQQITSDDPTIQLLGLEQLAQDLIISQEDDLAGSLHPPSFIRALSPLISLNSYLFGSQVSLLASRCVAHLIEVLPAPTVSAIHADRSVIPGLCGHLREIVDMDVTEQALLTLSKLAHPCGAQIVRAGGLPIILAPLSFFEIRTQRTALSCIATCCAHLDPGMVEEVIQAVPVLRDLINSSPSPPSTDLQVLAHACTAWARIVERYASHPDILSRIIDSDILQSMIRLLSPIGSPHAPTILRFLTPLTSSSSECQKILRDPLNLELLAGWLDPPQGTTGIREVLNLLRHILPDHISFREYRKAQRKGGKGSASEETDADHSTQGETDNKEWLEAADKILIPVLIKAAQSPGSSGDRLTVQKSIVKCLLSLISHSEAPWLETHLSLIAGYAADVLFGPKDPGRTISVGGVQLVEWLVERGGIDAVTDLDRQGVLYAIDKLSQGDLDEEINDGDKDKGIEERKNETEDTTEEVEREGEVMEEEEGEREEETGGADDEDNSSESFTRVSDILRRLTSASAQEGDVTGEDFTRVMQGLLRSSHPSLFRSDDRQEGSSMDALVNPIGKDTREWLKQRSTLLSKNMHALLQGEEGEREKDSGAGERRLSEICQALREVNTASQDKSMGEKEREDRIHSLLTALVGHLTHQKRRISAFEVVHSGNEWKGATFPLLDLLHTIHEAMNRLGTGKEEDQVLPLHTGPTDQDESPSQGGRLNGIAEDGRQDSLFLGRKYVLRIVPAGKDSIPQWKASRSSVRMSLPQDEEGSGRKRNADERCMILDMSGLQTFREVERTVIHDLVEQRRRRSILSRIDFESDERDAYGLDDTEDEDDEDEGEDEDMMEEEEGEGAMTQDEEMIDVEGSSSDDAMDDEDQLGEDATRPEEDAEEEVEDNGVSEVDEDDEASSAFALDLAKGDIHIELVLSAEEKLSEVPIGMEDSVPPRWKLPSNGLTCIKESTNGGEMEGTESNGAVFSPGTFPPHHALPFI</sequence>
<comment type="catalytic activity">
    <reaction evidence="1">
        <text>S-ubiquitinyl-[E2 ubiquitin-conjugating enzyme]-L-cysteine + [acceptor protein]-L-lysine = [E2 ubiquitin-conjugating enzyme]-L-cysteine + N(6)-ubiquitinyl-[acceptor protein]-L-lysine.</text>
        <dbReference type="EC" id="2.3.2.26"/>
    </reaction>
</comment>
<feature type="region of interest" description="Disordered" evidence="4">
    <location>
        <begin position="931"/>
        <end position="956"/>
    </location>
</feature>
<evidence type="ECO:0000256" key="1">
    <source>
        <dbReference type="ARBA" id="ARBA00000885"/>
    </source>
</evidence>
<feature type="region of interest" description="Disordered" evidence="4">
    <location>
        <begin position="152"/>
        <end position="234"/>
    </location>
</feature>
<dbReference type="AlphaFoldDB" id="A0A4P9Y240"/>
<feature type="compositionally biased region" description="Pro residues" evidence="4">
    <location>
        <begin position="16"/>
        <end position="28"/>
    </location>
</feature>
<feature type="compositionally biased region" description="Low complexity" evidence="4">
    <location>
        <begin position="1"/>
        <end position="15"/>
    </location>
</feature>
<feature type="region of interest" description="Disordered" evidence="4">
    <location>
        <begin position="1055"/>
        <end position="1139"/>
    </location>
</feature>
<name>A0A4P9Y240_9FUNG</name>
<feature type="region of interest" description="Disordered" evidence="4">
    <location>
        <begin position="985"/>
        <end position="1010"/>
    </location>
</feature>
<evidence type="ECO:0000256" key="2">
    <source>
        <dbReference type="ARBA" id="ARBA00012485"/>
    </source>
</evidence>
<dbReference type="GO" id="GO:0061630">
    <property type="term" value="F:ubiquitin protein ligase activity"/>
    <property type="evidence" value="ECO:0007669"/>
    <property type="project" value="UniProtKB-EC"/>
</dbReference>
<dbReference type="PANTHER" id="PTHR45670">
    <property type="entry name" value="E3 UBIQUITIN-PROTEIN LIGASE TRIP12"/>
    <property type="match status" value="1"/>
</dbReference>
<feature type="compositionally biased region" description="Acidic residues" evidence="4">
    <location>
        <begin position="707"/>
        <end position="740"/>
    </location>
</feature>
<dbReference type="InterPro" id="IPR011989">
    <property type="entry name" value="ARM-like"/>
</dbReference>
<reference evidence="6" key="1">
    <citation type="journal article" date="2018" name="Nat. Microbiol.">
        <title>Leveraging single-cell genomics to expand the fungal tree of life.</title>
        <authorList>
            <person name="Ahrendt S.R."/>
            <person name="Quandt C.A."/>
            <person name="Ciobanu D."/>
            <person name="Clum A."/>
            <person name="Salamov A."/>
            <person name="Andreopoulos B."/>
            <person name="Cheng J.F."/>
            <person name="Woyke T."/>
            <person name="Pelin A."/>
            <person name="Henrissat B."/>
            <person name="Reynolds N.K."/>
            <person name="Benny G.L."/>
            <person name="Smith M.E."/>
            <person name="James T.Y."/>
            <person name="Grigoriev I.V."/>
        </authorList>
    </citation>
    <scope>NUCLEOTIDE SEQUENCE [LARGE SCALE GENOMIC DNA]</scope>
</reference>
<dbReference type="GO" id="GO:0043161">
    <property type="term" value="P:proteasome-mediated ubiquitin-dependent protein catabolic process"/>
    <property type="evidence" value="ECO:0007669"/>
    <property type="project" value="TreeGrafter"/>
</dbReference>
<feature type="compositionally biased region" description="Acidic residues" evidence="4">
    <location>
        <begin position="1103"/>
        <end position="1112"/>
    </location>
</feature>
<dbReference type="InterPro" id="IPR045322">
    <property type="entry name" value="HECTD1/TRIP12-like"/>
</dbReference>
<evidence type="ECO:0000256" key="3">
    <source>
        <dbReference type="ARBA" id="ARBA00022679"/>
    </source>
</evidence>
<feature type="compositionally biased region" description="Basic and acidic residues" evidence="4">
    <location>
        <begin position="692"/>
        <end position="706"/>
    </location>
</feature>
<dbReference type="GO" id="GO:0000209">
    <property type="term" value="P:protein polyubiquitination"/>
    <property type="evidence" value="ECO:0007669"/>
    <property type="project" value="TreeGrafter"/>
</dbReference>
<feature type="compositionally biased region" description="Basic and acidic residues" evidence="4">
    <location>
        <begin position="560"/>
        <end position="569"/>
    </location>
</feature>
<gene>
    <name evidence="5" type="ORF">BJ684DRAFT_20591</name>
</gene>
<keyword evidence="3" id="KW-0808">Transferase</keyword>
<feature type="compositionally biased region" description="Low complexity" evidence="4">
    <location>
        <begin position="100"/>
        <end position="121"/>
    </location>
</feature>
<evidence type="ECO:0000313" key="6">
    <source>
        <dbReference type="Proteomes" id="UP000267251"/>
    </source>
</evidence>